<dbReference type="SUPFAM" id="SSF48498">
    <property type="entry name" value="Tetracyclin repressor-like, C-terminal domain"/>
    <property type="match status" value="1"/>
</dbReference>
<evidence type="ECO:0000313" key="7">
    <source>
        <dbReference type="EMBL" id="MFB9571688.1"/>
    </source>
</evidence>
<evidence type="ECO:0000313" key="8">
    <source>
        <dbReference type="Proteomes" id="UP001589710"/>
    </source>
</evidence>
<dbReference type="Gene3D" id="1.10.10.60">
    <property type="entry name" value="Homeodomain-like"/>
    <property type="match status" value="1"/>
</dbReference>
<evidence type="ECO:0000256" key="5">
    <source>
        <dbReference type="SAM" id="MobiDB-lite"/>
    </source>
</evidence>
<dbReference type="PANTHER" id="PTHR30055">
    <property type="entry name" value="HTH-TYPE TRANSCRIPTIONAL REGULATOR RUTR"/>
    <property type="match status" value="1"/>
</dbReference>
<feature type="DNA-binding region" description="H-T-H motif" evidence="4">
    <location>
        <begin position="67"/>
        <end position="86"/>
    </location>
</feature>
<dbReference type="Gene3D" id="1.10.357.10">
    <property type="entry name" value="Tetracycline Repressor, domain 2"/>
    <property type="match status" value="1"/>
</dbReference>
<comment type="caution">
    <text evidence="7">The sequence shown here is derived from an EMBL/GenBank/DDBJ whole genome shotgun (WGS) entry which is preliminary data.</text>
</comment>
<feature type="region of interest" description="Disordered" evidence="5">
    <location>
        <begin position="21"/>
        <end position="43"/>
    </location>
</feature>
<keyword evidence="2 4" id="KW-0238">DNA-binding</keyword>
<evidence type="ECO:0000256" key="1">
    <source>
        <dbReference type="ARBA" id="ARBA00023015"/>
    </source>
</evidence>
<dbReference type="InterPro" id="IPR050109">
    <property type="entry name" value="HTH-type_TetR-like_transc_reg"/>
</dbReference>
<gene>
    <name evidence="7" type="ORF">ACFFTL_04830</name>
</gene>
<dbReference type="InterPro" id="IPR036271">
    <property type="entry name" value="Tet_transcr_reg_TetR-rel_C_sf"/>
</dbReference>
<keyword evidence="8" id="KW-1185">Reference proteome</keyword>
<dbReference type="InterPro" id="IPR009057">
    <property type="entry name" value="Homeodomain-like_sf"/>
</dbReference>
<dbReference type="Pfam" id="PF02909">
    <property type="entry name" value="TetR_C_1"/>
    <property type="match status" value="1"/>
</dbReference>
<dbReference type="SUPFAM" id="SSF46689">
    <property type="entry name" value="Homeodomain-like"/>
    <property type="match status" value="1"/>
</dbReference>
<evidence type="ECO:0000259" key="6">
    <source>
        <dbReference type="PROSITE" id="PS50977"/>
    </source>
</evidence>
<evidence type="ECO:0000256" key="4">
    <source>
        <dbReference type="PROSITE-ProRule" id="PRU00335"/>
    </source>
</evidence>
<feature type="domain" description="HTH tetR-type" evidence="6">
    <location>
        <begin position="44"/>
        <end position="104"/>
    </location>
</feature>
<dbReference type="InterPro" id="IPR004111">
    <property type="entry name" value="Repressor_TetR_C"/>
</dbReference>
<keyword evidence="3" id="KW-0804">Transcription</keyword>
<evidence type="ECO:0000256" key="2">
    <source>
        <dbReference type="ARBA" id="ARBA00023125"/>
    </source>
</evidence>
<dbReference type="Pfam" id="PF00440">
    <property type="entry name" value="TetR_N"/>
    <property type="match status" value="1"/>
</dbReference>
<dbReference type="EMBL" id="JBHMCG010000015">
    <property type="protein sequence ID" value="MFB9571688.1"/>
    <property type="molecule type" value="Genomic_DNA"/>
</dbReference>
<keyword evidence="1" id="KW-0805">Transcription regulation</keyword>
<evidence type="ECO:0000256" key="3">
    <source>
        <dbReference type="ARBA" id="ARBA00023163"/>
    </source>
</evidence>
<dbReference type="InterPro" id="IPR001647">
    <property type="entry name" value="HTH_TetR"/>
</dbReference>
<dbReference type="Proteomes" id="UP001589710">
    <property type="component" value="Unassembled WGS sequence"/>
</dbReference>
<proteinExistence type="predicted"/>
<dbReference type="RefSeq" id="WP_345515240.1">
    <property type="nucleotide sequence ID" value="NZ_BAAAXD010000030.1"/>
</dbReference>
<dbReference type="PANTHER" id="PTHR30055:SF151">
    <property type="entry name" value="TRANSCRIPTIONAL REGULATORY PROTEIN"/>
    <property type="match status" value="1"/>
</dbReference>
<protein>
    <submittedName>
        <fullName evidence="7">TetR/AcrR family transcriptional regulator</fullName>
    </submittedName>
</protein>
<name>A0ABV5R1G6_9ACTN</name>
<accession>A0ABV5R1G6</accession>
<dbReference type="PROSITE" id="PS50977">
    <property type="entry name" value="HTH_TETR_2"/>
    <property type="match status" value="1"/>
</dbReference>
<reference evidence="7 8" key="1">
    <citation type="submission" date="2024-09" db="EMBL/GenBank/DDBJ databases">
        <authorList>
            <person name="Sun Q."/>
            <person name="Mori K."/>
        </authorList>
    </citation>
    <scope>NUCLEOTIDE SEQUENCE [LARGE SCALE GENOMIC DNA]</scope>
    <source>
        <strain evidence="7 8">JCM 3331</strain>
    </source>
</reference>
<organism evidence="7 8">
    <name type="scientific">Streptomyces yanii</name>
    <dbReference type="NCBI Taxonomy" id="78510"/>
    <lineage>
        <taxon>Bacteria</taxon>
        <taxon>Bacillati</taxon>
        <taxon>Actinomycetota</taxon>
        <taxon>Actinomycetes</taxon>
        <taxon>Kitasatosporales</taxon>
        <taxon>Streptomycetaceae</taxon>
        <taxon>Streptomyces</taxon>
    </lineage>
</organism>
<sequence length="277" mass="29921">MVVYAGQGDARRSIALLWRTESAPAPGGKGPGQTGSARSGPKPGLTVDAIVSAAVAVADEDGMAALSMRAVGERLGRTAMALYTYVPGRSELLDLMYDAVHAELPSDYPDTENWRASLTRWAEDTLAFHLRHPWVLQVSQARPVLGPHEYTALNTLVRLLHGTGLDAHLLRRLIGTLFHFVRGSAQTVAESRQAAAVTGQSDEEWWFARSALLGEVAPDFADRFPDVDRLESESAPEPPPADDTVPYLERQARETFTTGLGVLLDGIEAAVRRTGAP</sequence>